<protein>
    <submittedName>
        <fullName evidence="2">Uncharacterized protein</fullName>
    </submittedName>
</protein>
<accession>A0AAJ0HX22</accession>
<evidence type="ECO:0000313" key="2">
    <source>
        <dbReference type="EMBL" id="KAK3364480.1"/>
    </source>
</evidence>
<proteinExistence type="predicted"/>
<organism evidence="2 3">
    <name type="scientific">Lasiosphaeria hispida</name>
    <dbReference type="NCBI Taxonomy" id="260671"/>
    <lineage>
        <taxon>Eukaryota</taxon>
        <taxon>Fungi</taxon>
        <taxon>Dikarya</taxon>
        <taxon>Ascomycota</taxon>
        <taxon>Pezizomycotina</taxon>
        <taxon>Sordariomycetes</taxon>
        <taxon>Sordariomycetidae</taxon>
        <taxon>Sordariales</taxon>
        <taxon>Lasiosphaeriaceae</taxon>
        <taxon>Lasiosphaeria</taxon>
    </lineage>
</organism>
<reference evidence="2" key="1">
    <citation type="journal article" date="2023" name="Mol. Phylogenet. Evol.">
        <title>Genome-scale phylogeny and comparative genomics of the fungal order Sordariales.</title>
        <authorList>
            <person name="Hensen N."/>
            <person name="Bonometti L."/>
            <person name="Westerberg I."/>
            <person name="Brannstrom I.O."/>
            <person name="Guillou S."/>
            <person name="Cros-Aarteil S."/>
            <person name="Calhoun S."/>
            <person name="Haridas S."/>
            <person name="Kuo A."/>
            <person name="Mondo S."/>
            <person name="Pangilinan J."/>
            <person name="Riley R."/>
            <person name="LaButti K."/>
            <person name="Andreopoulos B."/>
            <person name="Lipzen A."/>
            <person name="Chen C."/>
            <person name="Yan M."/>
            <person name="Daum C."/>
            <person name="Ng V."/>
            <person name="Clum A."/>
            <person name="Steindorff A."/>
            <person name="Ohm R.A."/>
            <person name="Martin F."/>
            <person name="Silar P."/>
            <person name="Natvig D.O."/>
            <person name="Lalanne C."/>
            <person name="Gautier V."/>
            <person name="Ament-Velasquez S.L."/>
            <person name="Kruys A."/>
            <person name="Hutchinson M.I."/>
            <person name="Powell A.J."/>
            <person name="Barry K."/>
            <person name="Miller A.N."/>
            <person name="Grigoriev I.V."/>
            <person name="Debuchy R."/>
            <person name="Gladieux P."/>
            <person name="Hiltunen Thoren M."/>
            <person name="Johannesson H."/>
        </authorList>
    </citation>
    <scope>NUCLEOTIDE SEQUENCE</scope>
    <source>
        <strain evidence="2">CBS 955.72</strain>
    </source>
</reference>
<name>A0AAJ0HX22_9PEZI</name>
<reference evidence="2" key="2">
    <citation type="submission" date="2023-06" db="EMBL/GenBank/DDBJ databases">
        <authorList>
            <consortium name="Lawrence Berkeley National Laboratory"/>
            <person name="Haridas S."/>
            <person name="Hensen N."/>
            <person name="Bonometti L."/>
            <person name="Westerberg I."/>
            <person name="Brannstrom I.O."/>
            <person name="Guillou S."/>
            <person name="Cros-Aarteil S."/>
            <person name="Calhoun S."/>
            <person name="Kuo A."/>
            <person name="Mondo S."/>
            <person name="Pangilinan J."/>
            <person name="Riley R."/>
            <person name="Labutti K."/>
            <person name="Andreopoulos B."/>
            <person name="Lipzen A."/>
            <person name="Chen C."/>
            <person name="Yanf M."/>
            <person name="Daum C."/>
            <person name="Ng V."/>
            <person name="Clum A."/>
            <person name="Steindorff A."/>
            <person name="Ohm R."/>
            <person name="Martin F."/>
            <person name="Silar P."/>
            <person name="Natvig D."/>
            <person name="Lalanne C."/>
            <person name="Gautier V."/>
            <person name="Ament-Velasquez S.L."/>
            <person name="Kruys A."/>
            <person name="Hutchinson M.I."/>
            <person name="Powell A.J."/>
            <person name="Barry K."/>
            <person name="Miller A.N."/>
            <person name="Grigoriev I.V."/>
            <person name="Debuchy R."/>
            <person name="Gladieux P."/>
            <person name="Thoren M.H."/>
            <person name="Johannesson H."/>
        </authorList>
    </citation>
    <scope>NUCLEOTIDE SEQUENCE</scope>
    <source>
        <strain evidence="2">CBS 955.72</strain>
    </source>
</reference>
<dbReference type="EMBL" id="JAUIQD010000001">
    <property type="protein sequence ID" value="KAK3364480.1"/>
    <property type="molecule type" value="Genomic_DNA"/>
</dbReference>
<dbReference type="AlphaFoldDB" id="A0AAJ0HX22"/>
<evidence type="ECO:0000256" key="1">
    <source>
        <dbReference type="SAM" id="MobiDB-lite"/>
    </source>
</evidence>
<gene>
    <name evidence="2" type="ORF">B0T25DRAFT_563500</name>
</gene>
<sequence>MVHGTIQTVVQRGPLSTPSRAIKLWLPGEFARPLHNEYVSPFDSEQSPHANFDLPGADQNRPANITIPYAGTLSARALERCRFGGRVEPEMDGSVHVGGGKRSFSTVAGSRFNTAQRDIRLPT</sequence>
<keyword evidence="3" id="KW-1185">Reference proteome</keyword>
<feature type="region of interest" description="Disordered" evidence="1">
    <location>
        <begin position="41"/>
        <end position="60"/>
    </location>
</feature>
<dbReference type="Proteomes" id="UP001275084">
    <property type="component" value="Unassembled WGS sequence"/>
</dbReference>
<comment type="caution">
    <text evidence="2">The sequence shown here is derived from an EMBL/GenBank/DDBJ whole genome shotgun (WGS) entry which is preliminary data.</text>
</comment>
<evidence type="ECO:0000313" key="3">
    <source>
        <dbReference type="Proteomes" id="UP001275084"/>
    </source>
</evidence>